<evidence type="ECO:0000256" key="1">
    <source>
        <dbReference type="ARBA" id="ARBA00023186"/>
    </source>
</evidence>
<accession>A0AAW2YS36</accession>
<evidence type="ECO:0000313" key="5">
    <source>
        <dbReference type="Proteomes" id="UP001431209"/>
    </source>
</evidence>
<dbReference type="Proteomes" id="UP001431209">
    <property type="component" value="Unassembled WGS sequence"/>
</dbReference>
<keyword evidence="2" id="KW-0732">Signal</keyword>
<organism evidence="4 5">
    <name type="scientific">Acrasis kona</name>
    <dbReference type="NCBI Taxonomy" id="1008807"/>
    <lineage>
        <taxon>Eukaryota</taxon>
        <taxon>Discoba</taxon>
        <taxon>Heterolobosea</taxon>
        <taxon>Tetramitia</taxon>
        <taxon>Eutetramitia</taxon>
        <taxon>Acrasidae</taxon>
        <taxon>Acrasis</taxon>
    </lineage>
</organism>
<reference evidence="4 5" key="1">
    <citation type="submission" date="2024-03" db="EMBL/GenBank/DDBJ databases">
        <title>The Acrasis kona genome and developmental transcriptomes reveal deep origins of eukaryotic multicellular pathways.</title>
        <authorList>
            <person name="Sheikh S."/>
            <person name="Fu C.-J."/>
            <person name="Brown M.W."/>
            <person name="Baldauf S.L."/>
        </authorList>
    </citation>
    <scope>NUCLEOTIDE SEQUENCE [LARGE SCALE GENOMIC DNA]</scope>
    <source>
        <strain evidence="4 5">ATCC MYA-3509</strain>
    </source>
</reference>
<name>A0AAW2YS36_9EUKA</name>
<comment type="caution">
    <text evidence="4">The sequence shown here is derived from an EMBL/GenBank/DDBJ whole genome shotgun (WGS) entry which is preliminary data.</text>
</comment>
<sequence>MAAFILVACVLILLVVRRWFERRTRTHHVDIQRKEKSIDYCTITAEENEQYEKIKKSSQEEQESLMKLAEKHRLREKQRNGLKIISAQYGLIDTNFIVQGTSIKMQLVIDVKAPIEFLIEKDSTVHIPGGIQKSLLGGFRDPCPNRTTKKILRVIYRYRGDLCCKRCEEDEELK</sequence>
<feature type="domain" description="DnaJ-like protein C11 C-terminal" evidence="3">
    <location>
        <begin position="46"/>
        <end position="173"/>
    </location>
</feature>
<dbReference type="EMBL" id="JAOPGA020000489">
    <property type="protein sequence ID" value="KAL0478972.1"/>
    <property type="molecule type" value="Genomic_DNA"/>
</dbReference>
<dbReference type="AlphaFoldDB" id="A0AAW2YS36"/>
<keyword evidence="5" id="KW-1185">Reference proteome</keyword>
<evidence type="ECO:0000256" key="2">
    <source>
        <dbReference type="SAM" id="SignalP"/>
    </source>
</evidence>
<proteinExistence type="predicted"/>
<protein>
    <recommendedName>
        <fullName evidence="3">DnaJ-like protein C11 C-terminal domain-containing protein</fullName>
    </recommendedName>
</protein>
<dbReference type="InterPro" id="IPR024586">
    <property type="entry name" value="DnaJ-like_C11_C"/>
</dbReference>
<dbReference type="PANTHER" id="PTHR44157:SF1">
    <property type="entry name" value="DNAJ HOMOLOG SUBFAMILY C MEMBER 11"/>
    <property type="match status" value="1"/>
</dbReference>
<evidence type="ECO:0000259" key="3">
    <source>
        <dbReference type="Pfam" id="PF11875"/>
    </source>
</evidence>
<dbReference type="GO" id="GO:0005739">
    <property type="term" value="C:mitochondrion"/>
    <property type="evidence" value="ECO:0007669"/>
    <property type="project" value="GOC"/>
</dbReference>
<dbReference type="Pfam" id="PF11875">
    <property type="entry name" value="DnaJ-like_C11_C"/>
    <property type="match status" value="1"/>
</dbReference>
<dbReference type="PANTHER" id="PTHR44157">
    <property type="entry name" value="DNAJ HOMOLOG SUBFAMILY C MEMBER 11"/>
    <property type="match status" value="1"/>
</dbReference>
<feature type="non-terminal residue" evidence="4">
    <location>
        <position position="174"/>
    </location>
</feature>
<feature type="signal peptide" evidence="2">
    <location>
        <begin position="1"/>
        <end position="17"/>
    </location>
</feature>
<dbReference type="GO" id="GO:0042407">
    <property type="term" value="P:cristae formation"/>
    <property type="evidence" value="ECO:0007669"/>
    <property type="project" value="TreeGrafter"/>
</dbReference>
<feature type="chain" id="PRO_5043722033" description="DnaJ-like protein C11 C-terminal domain-containing protein" evidence="2">
    <location>
        <begin position="18"/>
        <end position="174"/>
    </location>
</feature>
<gene>
    <name evidence="4" type="ORF">AKO1_007880</name>
</gene>
<keyword evidence="1" id="KW-0143">Chaperone</keyword>
<dbReference type="InterPro" id="IPR052243">
    <property type="entry name" value="Mito_inner_membrane_organizer"/>
</dbReference>
<evidence type="ECO:0000313" key="4">
    <source>
        <dbReference type="EMBL" id="KAL0478972.1"/>
    </source>
</evidence>